<sequence length="72" mass="7672">MSTSGKTSWPELYAMPVTPAVMTIHGERPDLIVVVLPVGTAATPPGFQSNRVCVFFDMRDKLGRVAATPVVG</sequence>
<reference evidence="4" key="2">
    <citation type="submission" date="2017-06" db="EMBL/GenBank/DDBJ databases">
        <title>WGS assembly of Brachypodium distachyon.</title>
        <authorList>
            <consortium name="The International Brachypodium Initiative"/>
            <person name="Lucas S."/>
            <person name="Harmon-Smith M."/>
            <person name="Lail K."/>
            <person name="Tice H."/>
            <person name="Grimwood J."/>
            <person name="Bruce D."/>
            <person name="Barry K."/>
            <person name="Shu S."/>
            <person name="Lindquist E."/>
            <person name="Wang M."/>
            <person name="Pitluck S."/>
            <person name="Vogel J.P."/>
            <person name="Garvin D.F."/>
            <person name="Mockler T.C."/>
            <person name="Schmutz J."/>
            <person name="Rokhsar D."/>
            <person name="Bevan M.W."/>
        </authorList>
    </citation>
    <scope>NUCLEOTIDE SEQUENCE</scope>
    <source>
        <strain evidence="4">Bd21</strain>
    </source>
</reference>
<dbReference type="Proteomes" id="UP000008810">
    <property type="component" value="Chromosome 3"/>
</dbReference>
<keyword evidence="2" id="KW-0646">Protease inhibitor</keyword>
<proteinExistence type="inferred from homology"/>
<organism evidence="4">
    <name type="scientific">Brachypodium distachyon</name>
    <name type="common">Purple false brome</name>
    <name type="synonym">Trachynia distachya</name>
    <dbReference type="NCBI Taxonomy" id="15368"/>
    <lineage>
        <taxon>Eukaryota</taxon>
        <taxon>Viridiplantae</taxon>
        <taxon>Streptophyta</taxon>
        <taxon>Embryophyta</taxon>
        <taxon>Tracheophyta</taxon>
        <taxon>Spermatophyta</taxon>
        <taxon>Magnoliopsida</taxon>
        <taxon>Liliopsida</taxon>
        <taxon>Poales</taxon>
        <taxon>Poaceae</taxon>
        <taxon>BOP clade</taxon>
        <taxon>Pooideae</taxon>
        <taxon>Stipodae</taxon>
        <taxon>Brachypodieae</taxon>
        <taxon>Brachypodium</taxon>
    </lineage>
</organism>
<dbReference type="Gene3D" id="3.30.10.10">
    <property type="entry name" value="Trypsin Inhibitor V, subunit A"/>
    <property type="match status" value="1"/>
</dbReference>
<dbReference type="PANTHER" id="PTHR33091">
    <property type="entry name" value="PROTEIN, PUTATIVE, EXPRESSED-RELATED"/>
    <property type="match status" value="1"/>
</dbReference>
<dbReference type="SUPFAM" id="SSF54654">
    <property type="entry name" value="CI-2 family of serine protease inhibitors"/>
    <property type="match status" value="1"/>
</dbReference>
<dbReference type="GO" id="GO:0009611">
    <property type="term" value="P:response to wounding"/>
    <property type="evidence" value="ECO:0007669"/>
    <property type="project" value="InterPro"/>
</dbReference>
<dbReference type="GO" id="GO:0004867">
    <property type="term" value="F:serine-type endopeptidase inhibitor activity"/>
    <property type="evidence" value="ECO:0007669"/>
    <property type="project" value="UniProtKB-KW"/>
</dbReference>
<reference evidence="5" key="3">
    <citation type="submission" date="2018-08" db="UniProtKB">
        <authorList>
            <consortium name="EnsemblPlants"/>
        </authorList>
    </citation>
    <scope>IDENTIFICATION</scope>
    <source>
        <strain evidence="5">cv. Bd21</strain>
    </source>
</reference>
<keyword evidence="3" id="KW-0722">Serine protease inhibitor</keyword>
<name>A0A0Q3HXQ6_BRADI</name>
<comment type="similarity">
    <text evidence="1">Belongs to the protease inhibitor I13 (potato type I serine protease inhibitor) family.</text>
</comment>
<protein>
    <submittedName>
        <fullName evidence="4 5">Uncharacterized protein</fullName>
    </submittedName>
</protein>
<dbReference type="OrthoDB" id="703017at2759"/>
<dbReference type="InterPro" id="IPR000864">
    <property type="entry name" value="Prot_inh_pot1"/>
</dbReference>
<dbReference type="InParanoid" id="A0A0Q3HXQ6"/>
<keyword evidence="6" id="KW-1185">Reference proteome</keyword>
<dbReference type="Gramene" id="KQJ93043">
    <property type="protein sequence ID" value="KQJ93043"/>
    <property type="gene ID" value="BRADI_3g02396v3"/>
</dbReference>
<evidence type="ECO:0000256" key="3">
    <source>
        <dbReference type="ARBA" id="ARBA00022900"/>
    </source>
</evidence>
<dbReference type="PANTHER" id="PTHR33091:SF79">
    <property type="entry name" value="SUBTILISIN-LIKE PROTEASE FIBRONECTIN TYPE-III DOMAIN-CONTAINING PROTEIN"/>
    <property type="match status" value="1"/>
</dbReference>
<dbReference type="InterPro" id="IPR036354">
    <property type="entry name" value="Prot_inh_pot1_sf"/>
</dbReference>
<dbReference type="Pfam" id="PF00280">
    <property type="entry name" value="potato_inhibit"/>
    <property type="match status" value="1"/>
</dbReference>
<reference evidence="4 5" key="1">
    <citation type="journal article" date="2010" name="Nature">
        <title>Genome sequencing and analysis of the model grass Brachypodium distachyon.</title>
        <authorList>
            <consortium name="International Brachypodium Initiative"/>
        </authorList>
    </citation>
    <scope>NUCLEOTIDE SEQUENCE [LARGE SCALE GENOMIC DNA]</scope>
    <source>
        <strain evidence="4 5">Bd21</strain>
    </source>
</reference>
<evidence type="ECO:0000256" key="2">
    <source>
        <dbReference type="ARBA" id="ARBA00022690"/>
    </source>
</evidence>
<dbReference type="AlphaFoldDB" id="A0A0Q3HXQ6"/>
<accession>A0A0Q3HXQ6</accession>
<evidence type="ECO:0000256" key="1">
    <source>
        <dbReference type="ARBA" id="ARBA00008210"/>
    </source>
</evidence>
<evidence type="ECO:0000313" key="6">
    <source>
        <dbReference type="Proteomes" id="UP000008810"/>
    </source>
</evidence>
<dbReference type="EnsemblPlants" id="KQJ93043">
    <property type="protein sequence ID" value="KQJ93043"/>
    <property type="gene ID" value="BRADI_3g02396v3"/>
</dbReference>
<dbReference type="EMBL" id="CM000882">
    <property type="protein sequence ID" value="KQJ93043.1"/>
    <property type="molecule type" value="Genomic_DNA"/>
</dbReference>
<evidence type="ECO:0000313" key="4">
    <source>
        <dbReference type="EMBL" id="KQJ93043.1"/>
    </source>
</evidence>
<gene>
    <name evidence="4" type="ORF">BRADI_3g02396v3</name>
</gene>
<evidence type="ECO:0000313" key="5">
    <source>
        <dbReference type="EnsemblPlants" id="KQJ93043"/>
    </source>
</evidence>